<dbReference type="EMBL" id="JACVVK020000267">
    <property type="protein sequence ID" value="KAK7481118.1"/>
    <property type="molecule type" value="Genomic_DNA"/>
</dbReference>
<protein>
    <submittedName>
        <fullName evidence="1">Uncharacterized protein</fullName>
    </submittedName>
</protein>
<dbReference type="AlphaFoldDB" id="A0ABD0K2C8"/>
<dbReference type="SUPFAM" id="SSF63829">
    <property type="entry name" value="Calcium-dependent phosphotriesterase"/>
    <property type="match status" value="1"/>
</dbReference>
<sequence length="134" mass="14744">MPQATFVNKFLGTVVISYVHDTDRHNYDYQVLLFTHDTPKAVVAYSPPDSESFYPTDVCFYVIGGVTVLLVADWLGDSVHVLHVTEERLSFVRHLAADCTELVKPGALSTDWTGRLWVGCRGGTVLCGSPLGPD</sequence>
<organism evidence="1 2">
    <name type="scientific">Batillaria attramentaria</name>
    <dbReference type="NCBI Taxonomy" id="370345"/>
    <lineage>
        <taxon>Eukaryota</taxon>
        <taxon>Metazoa</taxon>
        <taxon>Spiralia</taxon>
        <taxon>Lophotrochozoa</taxon>
        <taxon>Mollusca</taxon>
        <taxon>Gastropoda</taxon>
        <taxon>Caenogastropoda</taxon>
        <taxon>Sorbeoconcha</taxon>
        <taxon>Cerithioidea</taxon>
        <taxon>Batillariidae</taxon>
        <taxon>Batillaria</taxon>
    </lineage>
</organism>
<comment type="caution">
    <text evidence="1">The sequence shown here is derived from an EMBL/GenBank/DDBJ whole genome shotgun (WGS) entry which is preliminary data.</text>
</comment>
<name>A0ABD0K2C8_9CAEN</name>
<keyword evidence="2" id="KW-1185">Reference proteome</keyword>
<dbReference type="Proteomes" id="UP001519460">
    <property type="component" value="Unassembled WGS sequence"/>
</dbReference>
<gene>
    <name evidence="1" type="ORF">BaRGS_00027658</name>
</gene>
<evidence type="ECO:0000313" key="2">
    <source>
        <dbReference type="Proteomes" id="UP001519460"/>
    </source>
</evidence>
<accession>A0ABD0K2C8</accession>
<evidence type="ECO:0000313" key="1">
    <source>
        <dbReference type="EMBL" id="KAK7481118.1"/>
    </source>
</evidence>
<reference evidence="1 2" key="1">
    <citation type="journal article" date="2023" name="Sci. Data">
        <title>Genome assembly of the Korean intertidal mud-creeper Batillaria attramentaria.</title>
        <authorList>
            <person name="Patra A.K."/>
            <person name="Ho P.T."/>
            <person name="Jun S."/>
            <person name="Lee S.J."/>
            <person name="Kim Y."/>
            <person name="Won Y.J."/>
        </authorList>
    </citation>
    <scope>NUCLEOTIDE SEQUENCE [LARGE SCALE GENOMIC DNA]</scope>
    <source>
        <strain evidence="1">Wonlab-2016</strain>
    </source>
</reference>
<proteinExistence type="predicted"/>